<proteinExistence type="predicted"/>
<dbReference type="SUPFAM" id="SSF56235">
    <property type="entry name" value="N-terminal nucleophile aminohydrolases (Ntn hydrolases)"/>
    <property type="match status" value="1"/>
</dbReference>
<reference evidence="1" key="1">
    <citation type="submission" date="2023-03" db="EMBL/GenBank/DDBJ databases">
        <authorList>
            <person name="Julca I."/>
        </authorList>
    </citation>
    <scope>NUCLEOTIDE SEQUENCE</scope>
</reference>
<keyword evidence="2" id="KW-1185">Reference proteome</keyword>
<protein>
    <submittedName>
        <fullName evidence="1">OLC1v1038289C1</fullName>
    </submittedName>
</protein>
<organism evidence="1 2">
    <name type="scientific">Oldenlandia corymbosa var. corymbosa</name>
    <dbReference type="NCBI Taxonomy" id="529605"/>
    <lineage>
        <taxon>Eukaryota</taxon>
        <taxon>Viridiplantae</taxon>
        <taxon>Streptophyta</taxon>
        <taxon>Embryophyta</taxon>
        <taxon>Tracheophyta</taxon>
        <taxon>Spermatophyta</taxon>
        <taxon>Magnoliopsida</taxon>
        <taxon>eudicotyledons</taxon>
        <taxon>Gunneridae</taxon>
        <taxon>Pentapetalae</taxon>
        <taxon>asterids</taxon>
        <taxon>lamiids</taxon>
        <taxon>Gentianales</taxon>
        <taxon>Rubiaceae</taxon>
        <taxon>Rubioideae</taxon>
        <taxon>Spermacoceae</taxon>
        <taxon>Hedyotis-Oldenlandia complex</taxon>
        <taxon>Oldenlandia</taxon>
    </lineage>
</organism>
<dbReference type="InterPro" id="IPR029055">
    <property type="entry name" value="Ntn_hydrolases_N"/>
</dbReference>
<gene>
    <name evidence="1" type="ORF">OLC1_LOCUS10738</name>
</gene>
<accession>A0AAV1CZK3</accession>
<evidence type="ECO:0000313" key="1">
    <source>
        <dbReference type="EMBL" id="CAI9101054.1"/>
    </source>
</evidence>
<name>A0AAV1CZK3_OLDCO</name>
<sequence length="142" mass="15899">MRALHAKCFETSKEGVSVEEAIELIAQILYTRREVGLIAGWEAKTEQPALYRVDGIGGVIKGEILASGSGFRGMYDSLVLREPHYWIQTWMAVMTTGIILLGVGGLSNKPSSWAEEWYCVTRDRLFSPELRNVKVKDLLVPK</sequence>
<dbReference type="Proteomes" id="UP001161247">
    <property type="component" value="Chromosome 3"/>
</dbReference>
<dbReference type="Gene3D" id="3.60.20.10">
    <property type="entry name" value="Glutamine Phosphoribosylpyrophosphate, subunit 1, domain 1"/>
    <property type="match status" value="1"/>
</dbReference>
<dbReference type="AlphaFoldDB" id="A0AAV1CZK3"/>
<evidence type="ECO:0000313" key="2">
    <source>
        <dbReference type="Proteomes" id="UP001161247"/>
    </source>
</evidence>
<dbReference type="EMBL" id="OX459120">
    <property type="protein sequence ID" value="CAI9101054.1"/>
    <property type="molecule type" value="Genomic_DNA"/>
</dbReference>